<proteinExistence type="predicted"/>
<keyword evidence="3" id="KW-1185">Reference proteome</keyword>
<keyword evidence="1" id="KW-0472">Membrane</keyword>
<name>A0A1M7S6E9_FERGO</name>
<evidence type="ECO:0008006" key="4">
    <source>
        <dbReference type="Google" id="ProtNLM"/>
    </source>
</evidence>
<dbReference type="InterPro" id="IPR011990">
    <property type="entry name" value="TPR-like_helical_dom_sf"/>
</dbReference>
<dbReference type="Proteomes" id="UP000184207">
    <property type="component" value="Unassembled WGS sequence"/>
</dbReference>
<reference evidence="3" key="1">
    <citation type="submission" date="2016-12" db="EMBL/GenBank/DDBJ databases">
        <authorList>
            <person name="Varghese N."/>
            <person name="Submissions S."/>
        </authorList>
    </citation>
    <scope>NUCLEOTIDE SEQUENCE [LARGE SCALE GENOMIC DNA]</scope>
    <source>
        <strain evidence="3">DSM 13020</strain>
    </source>
</reference>
<sequence length="351" mass="41732">MKQNLSDCQKSTKVDIFLKSLFVAIILLSSLVFPLTLDEIAEKSKTDPEFAWDMYLVYVSRLGSSISKDEEEKIERIGRLVNAKRKLKDYEFAVKEDLSQLVEFSKNFEILKSSQYYIVEIFGTERIVNYISENISKDLSVIILLKFLPETEHFFEKFTREIIQILLEDQKAREYFVKNILKKLDIADAGSKLLKHLYKQYSESDENQRVKLLELYRYFSNDGYKLQEMEELFLKEEEKNKISWHKRISIWFAEHLKKLGSIKLSSYVQKLIITVLIILPITIVFAFRYPRYVLFRTFGLKKRAANIYKKIVEKDPFNPDKRLKLAQLFEEAGMYEEAFNEYNFLKRIKIE</sequence>
<keyword evidence="1" id="KW-0812">Transmembrane</keyword>
<keyword evidence="1" id="KW-1133">Transmembrane helix</keyword>
<protein>
    <recommendedName>
        <fullName evidence="4">Tetratricopeptide repeat-containing protein</fullName>
    </recommendedName>
</protein>
<feature type="transmembrane region" description="Helical" evidence="1">
    <location>
        <begin position="267"/>
        <end position="287"/>
    </location>
</feature>
<gene>
    <name evidence="2" type="ORF">SAMN02745226_00553</name>
</gene>
<dbReference type="AlphaFoldDB" id="A0A1M7S6E9"/>
<organism evidence="2 3">
    <name type="scientific">Fervidobacterium gondwanense DSM 13020</name>
    <dbReference type="NCBI Taxonomy" id="1121883"/>
    <lineage>
        <taxon>Bacteria</taxon>
        <taxon>Thermotogati</taxon>
        <taxon>Thermotogota</taxon>
        <taxon>Thermotogae</taxon>
        <taxon>Thermotogales</taxon>
        <taxon>Fervidobacteriaceae</taxon>
        <taxon>Fervidobacterium</taxon>
    </lineage>
</organism>
<evidence type="ECO:0000256" key="1">
    <source>
        <dbReference type="SAM" id="Phobius"/>
    </source>
</evidence>
<accession>A0A1M7S6E9</accession>
<evidence type="ECO:0000313" key="3">
    <source>
        <dbReference type="Proteomes" id="UP000184207"/>
    </source>
</evidence>
<dbReference type="OrthoDB" id="37313at2"/>
<dbReference type="EMBL" id="FRDJ01000002">
    <property type="protein sequence ID" value="SHN54020.1"/>
    <property type="molecule type" value="Genomic_DNA"/>
</dbReference>
<feature type="transmembrane region" description="Helical" evidence="1">
    <location>
        <begin position="16"/>
        <end position="37"/>
    </location>
</feature>
<dbReference type="SUPFAM" id="SSF48452">
    <property type="entry name" value="TPR-like"/>
    <property type="match status" value="1"/>
</dbReference>
<evidence type="ECO:0000313" key="2">
    <source>
        <dbReference type="EMBL" id="SHN54020.1"/>
    </source>
</evidence>
<dbReference type="STRING" id="1121883.SAMN02745226_00553"/>
<dbReference type="RefSeq" id="WP_072758089.1">
    <property type="nucleotide sequence ID" value="NZ_FRDJ01000002.1"/>
</dbReference>